<dbReference type="Pfam" id="PF00361">
    <property type="entry name" value="Proton_antipo_M"/>
    <property type="match status" value="1"/>
</dbReference>
<proteinExistence type="inferred from homology"/>
<evidence type="ECO:0000256" key="2">
    <source>
        <dbReference type="ARBA" id="ARBA00005346"/>
    </source>
</evidence>
<reference evidence="10" key="1">
    <citation type="journal article" date="2014" name="Int. J. Syst. Evol. Microbiol.">
        <title>Complete genome sequence of Corynebacterium casei LMG S-19264T (=DSM 44701T), isolated from a smear-ripened cheese.</title>
        <authorList>
            <consortium name="US DOE Joint Genome Institute (JGI-PGF)"/>
            <person name="Walter F."/>
            <person name="Albersmeier A."/>
            <person name="Kalinowski J."/>
            <person name="Ruckert C."/>
        </authorList>
    </citation>
    <scope>NUCLEOTIDE SEQUENCE</scope>
    <source>
        <strain evidence="10">CGMCC 4.5737</strain>
    </source>
</reference>
<feature type="transmembrane region" description="Helical" evidence="8">
    <location>
        <begin position="328"/>
        <end position="350"/>
    </location>
</feature>
<dbReference type="InterPro" id="IPR050586">
    <property type="entry name" value="CPA3_Na-H_Antiporter_D"/>
</dbReference>
<protein>
    <submittedName>
        <fullName evidence="10">Na+/H+ antiporter subunit D</fullName>
    </submittedName>
</protein>
<feature type="transmembrane region" description="Helical" evidence="8">
    <location>
        <begin position="165"/>
        <end position="187"/>
    </location>
</feature>
<keyword evidence="11" id="KW-1185">Reference proteome</keyword>
<dbReference type="InterPro" id="IPR003918">
    <property type="entry name" value="NADH_UbQ_OxRdtase"/>
</dbReference>
<evidence type="ECO:0000256" key="5">
    <source>
        <dbReference type="ARBA" id="ARBA00022989"/>
    </source>
</evidence>
<feature type="transmembrane region" description="Helical" evidence="8">
    <location>
        <begin position="80"/>
        <end position="97"/>
    </location>
</feature>
<evidence type="ECO:0000256" key="7">
    <source>
        <dbReference type="RuleBase" id="RU000320"/>
    </source>
</evidence>
<keyword evidence="5 8" id="KW-1133">Transmembrane helix</keyword>
<keyword evidence="6 8" id="KW-0472">Membrane</keyword>
<gene>
    <name evidence="10" type="ORF">GCM10012275_21990</name>
</gene>
<feature type="transmembrane region" description="Helical" evidence="8">
    <location>
        <begin position="300"/>
        <end position="322"/>
    </location>
</feature>
<feature type="transmembrane region" description="Helical" evidence="8">
    <location>
        <begin position="460"/>
        <end position="480"/>
    </location>
</feature>
<feature type="transmembrane region" description="Helical" evidence="8">
    <location>
        <begin position="370"/>
        <end position="391"/>
    </location>
</feature>
<evidence type="ECO:0000256" key="3">
    <source>
        <dbReference type="ARBA" id="ARBA00022475"/>
    </source>
</evidence>
<dbReference type="GO" id="GO:0042773">
    <property type="term" value="P:ATP synthesis coupled electron transport"/>
    <property type="evidence" value="ECO:0007669"/>
    <property type="project" value="InterPro"/>
</dbReference>
<feature type="domain" description="NADH:quinone oxidoreductase/Mrp antiporter transmembrane" evidence="9">
    <location>
        <begin position="130"/>
        <end position="418"/>
    </location>
</feature>
<evidence type="ECO:0000256" key="4">
    <source>
        <dbReference type="ARBA" id="ARBA00022692"/>
    </source>
</evidence>
<evidence type="ECO:0000313" key="10">
    <source>
        <dbReference type="EMBL" id="GGM50747.1"/>
    </source>
</evidence>
<comment type="caution">
    <text evidence="10">The sequence shown here is derived from an EMBL/GenBank/DDBJ whole genome shotgun (WGS) entry which is preliminary data.</text>
</comment>
<evidence type="ECO:0000259" key="9">
    <source>
        <dbReference type="Pfam" id="PF00361"/>
    </source>
</evidence>
<dbReference type="Proteomes" id="UP000637578">
    <property type="component" value="Unassembled WGS sequence"/>
</dbReference>
<feature type="transmembrane region" description="Helical" evidence="8">
    <location>
        <begin position="31"/>
        <end position="50"/>
    </location>
</feature>
<dbReference type="InterPro" id="IPR001750">
    <property type="entry name" value="ND/Mrp_TM"/>
</dbReference>
<dbReference type="NCBIfam" id="NF009308">
    <property type="entry name" value="PRK12665.1"/>
    <property type="match status" value="1"/>
</dbReference>
<feature type="transmembrane region" description="Helical" evidence="8">
    <location>
        <begin position="272"/>
        <end position="293"/>
    </location>
</feature>
<dbReference type="PANTHER" id="PTHR42703:SF1">
    <property type="entry name" value="NA(+)_H(+) ANTIPORTER SUBUNIT D1"/>
    <property type="match status" value="1"/>
</dbReference>
<evidence type="ECO:0000256" key="8">
    <source>
        <dbReference type="SAM" id="Phobius"/>
    </source>
</evidence>
<dbReference type="AlphaFoldDB" id="A0A8J3CEZ2"/>
<evidence type="ECO:0000313" key="11">
    <source>
        <dbReference type="Proteomes" id="UP000637578"/>
    </source>
</evidence>
<reference evidence="10" key="2">
    <citation type="submission" date="2020-09" db="EMBL/GenBank/DDBJ databases">
        <authorList>
            <person name="Sun Q."/>
            <person name="Zhou Y."/>
        </authorList>
    </citation>
    <scope>NUCLEOTIDE SEQUENCE</scope>
    <source>
        <strain evidence="10">CGMCC 4.5737</strain>
    </source>
</reference>
<organism evidence="10 11">
    <name type="scientific">Longimycelium tulufanense</name>
    <dbReference type="NCBI Taxonomy" id="907463"/>
    <lineage>
        <taxon>Bacteria</taxon>
        <taxon>Bacillati</taxon>
        <taxon>Actinomycetota</taxon>
        <taxon>Actinomycetes</taxon>
        <taxon>Pseudonocardiales</taxon>
        <taxon>Pseudonocardiaceae</taxon>
        <taxon>Longimycelium</taxon>
    </lineage>
</organism>
<dbReference type="GO" id="GO:0005886">
    <property type="term" value="C:plasma membrane"/>
    <property type="evidence" value="ECO:0007669"/>
    <property type="project" value="UniProtKB-SubCell"/>
</dbReference>
<name>A0A8J3CEZ2_9PSEU</name>
<feature type="transmembrane region" description="Helical" evidence="8">
    <location>
        <begin position="239"/>
        <end position="260"/>
    </location>
</feature>
<keyword evidence="3" id="KW-1003">Cell membrane</keyword>
<dbReference type="EMBL" id="BMMK01000008">
    <property type="protein sequence ID" value="GGM50747.1"/>
    <property type="molecule type" value="Genomic_DNA"/>
</dbReference>
<feature type="transmembrane region" description="Helical" evidence="8">
    <location>
        <begin position="207"/>
        <end position="232"/>
    </location>
</feature>
<evidence type="ECO:0000256" key="6">
    <source>
        <dbReference type="ARBA" id="ARBA00023136"/>
    </source>
</evidence>
<keyword evidence="4 7" id="KW-0812">Transmembrane</keyword>
<dbReference type="RefSeq" id="WP_189056588.1">
    <property type="nucleotide sequence ID" value="NZ_BMMK01000008.1"/>
</dbReference>
<comment type="similarity">
    <text evidence="2">Belongs to the CPA3 antiporters (TC 2.A.63) subunit D family.</text>
</comment>
<evidence type="ECO:0000256" key="1">
    <source>
        <dbReference type="ARBA" id="ARBA00004651"/>
    </source>
</evidence>
<comment type="subcellular location">
    <subcellularLocation>
        <location evidence="1">Cell membrane</location>
        <topology evidence="1">Multi-pass membrane protein</topology>
    </subcellularLocation>
    <subcellularLocation>
        <location evidence="7">Membrane</location>
        <topology evidence="7">Multi-pass membrane protein</topology>
    </subcellularLocation>
</comment>
<feature type="transmembrane region" description="Helical" evidence="8">
    <location>
        <begin position="403"/>
        <end position="426"/>
    </location>
</feature>
<dbReference type="GO" id="GO:0008137">
    <property type="term" value="F:NADH dehydrogenase (ubiquinone) activity"/>
    <property type="evidence" value="ECO:0007669"/>
    <property type="project" value="InterPro"/>
</dbReference>
<accession>A0A8J3CEZ2</accession>
<sequence length="513" mass="53612">MNVLLAVPVLLPVLAAGSAMVLARFRLTSLLLGPVILLAVLGTAIALLVLADQHGPLVVQVGDWPVPIGITLVADRLSALLLVVSTVVTLAVLLFALGQRVTETRYRVFVPVFHPSYLLLVAGINLAFLAGDLFNLFVAIEMMLAASYVLITLDPTTVRVIAGMTYTVSSLTSSLLFLTAIGLVYAATGTVNLADLSAKLAALPVGLRAALALLLLVVFGIKAAMVPLHFWLPDSYPTAPAPITAVLAALLTKVGVYAMLRTQTLLFPRPDFWPLLLVLALATMAVGIMGAIAQDDINRMLSFILVSHIGFLLLGLALFNVAGLTGAILYMIHHITALAAMFLVSALIVWRAGTSAMREMGGLVRTDPGLAALFSLPAMSLAGLPPLSGFVAKFALLRASVDAAAVLTYTLAVAAVLTSLLTLYALGRAWSRIFWGEPRGASAGREAPDKLKARTWMSSPLLPGATAVLVASGVLVAVLAGPLTGLSQRAAADLANPQQYRSAVLGGERDGGP</sequence>
<dbReference type="PRINTS" id="PR01437">
    <property type="entry name" value="NUOXDRDTASE4"/>
</dbReference>
<dbReference type="PANTHER" id="PTHR42703">
    <property type="entry name" value="NADH DEHYDROGENASE"/>
    <property type="match status" value="1"/>
</dbReference>